<feature type="compositionally biased region" description="Low complexity" evidence="3">
    <location>
        <begin position="299"/>
        <end position="312"/>
    </location>
</feature>
<dbReference type="Pfam" id="PF00561">
    <property type="entry name" value="Abhydrolase_1"/>
    <property type="match status" value="1"/>
</dbReference>
<evidence type="ECO:0000256" key="3">
    <source>
        <dbReference type="SAM" id="MobiDB-lite"/>
    </source>
</evidence>
<evidence type="ECO:0000256" key="1">
    <source>
        <dbReference type="ARBA" id="ARBA00010088"/>
    </source>
</evidence>
<dbReference type="RefSeq" id="WP_380121572.1">
    <property type="nucleotide sequence ID" value="NZ_JBHSIU010000046.1"/>
</dbReference>
<dbReference type="InterPro" id="IPR000073">
    <property type="entry name" value="AB_hydrolase_1"/>
</dbReference>
<sequence>MTAAMIELDDGAQLRTWTTGSATPQTVPLVMVHGGPGVPDYLAPVAGIIDDLCLVHRYDQRGTGGSSWEGEHTIARHVQDLTLLLDAWGHDRVVLVGHSFGTNMASYFLLAHPERVAGLIQIAGPFLDPWREADRAAQRARRTDQQRARLDELDAIESRTDAEEIEYLTLSWFTDHADRARARDWALASARTLRPINYAMNSQLNAAKKADPLESHVDELREHLPPGTVIIGGAGDSRPADALRRLGTRLNCEVIIIPNAGHYPWLEAPDQFTAALRAAVKSQTQRGQLTGQRSPEPDAAGLSASSQAAAHR</sequence>
<evidence type="ECO:0000313" key="5">
    <source>
        <dbReference type="EMBL" id="MFC5002972.1"/>
    </source>
</evidence>
<feature type="compositionally biased region" description="Polar residues" evidence="3">
    <location>
        <begin position="283"/>
        <end position="293"/>
    </location>
</feature>
<dbReference type="PANTHER" id="PTHR43798">
    <property type="entry name" value="MONOACYLGLYCEROL LIPASE"/>
    <property type="match status" value="1"/>
</dbReference>
<feature type="region of interest" description="Disordered" evidence="3">
    <location>
        <begin position="283"/>
        <end position="312"/>
    </location>
</feature>
<organism evidence="5 6">
    <name type="scientific">Dactylosporangium cerinum</name>
    <dbReference type="NCBI Taxonomy" id="1434730"/>
    <lineage>
        <taxon>Bacteria</taxon>
        <taxon>Bacillati</taxon>
        <taxon>Actinomycetota</taxon>
        <taxon>Actinomycetes</taxon>
        <taxon>Micromonosporales</taxon>
        <taxon>Micromonosporaceae</taxon>
        <taxon>Dactylosporangium</taxon>
    </lineage>
</organism>
<dbReference type="SUPFAM" id="SSF53474">
    <property type="entry name" value="alpha/beta-Hydrolases"/>
    <property type="match status" value="1"/>
</dbReference>
<gene>
    <name evidence="5" type="ORF">ACFPIJ_34720</name>
</gene>
<reference evidence="6" key="1">
    <citation type="journal article" date="2019" name="Int. J. Syst. Evol. Microbiol.">
        <title>The Global Catalogue of Microorganisms (GCM) 10K type strain sequencing project: providing services to taxonomists for standard genome sequencing and annotation.</title>
        <authorList>
            <consortium name="The Broad Institute Genomics Platform"/>
            <consortium name="The Broad Institute Genome Sequencing Center for Infectious Disease"/>
            <person name="Wu L."/>
            <person name="Ma J."/>
        </authorList>
    </citation>
    <scope>NUCLEOTIDE SEQUENCE [LARGE SCALE GENOMIC DNA]</scope>
    <source>
        <strain evidence="6">CGMCC 4.7152</strain>
    </source>
</reference>
<keyword evidence="2 5" id="KW-0378">Hydrolase</keyword>
<evidence type="ECO:0000256" key="2">
    <source>
        <dbReference type="ARBA" id="ARBA00022801"/>
    </source>
</evidence>
<dbReference type="PANTHER" id="PTHR43798:SF33">
    <property type="entry name" value="HYDROLASE, PUTATIVE (AFU_ORTHOLOGUE AFUA_2G14860)-RELATED"/>
    <property type="match status" value="1"/>
</dbReference>
<evidence type="ECO:0000259" key="4">
    <source>
        <dbReference type="Pfam" id="PF00561"/>
    </source>
</evidence>
<comment type="caution">
    <text evidence="5">The sequence shown here is derived from an EMBL/GenBank/DDBJ whole genome shotgun (WGS) entry which is preliminary data.</text>
</comment>
<protein>
    <submittedName>
        <fullName evidence="5">Alpha/beta fold hydrolase</fullName>
    </submittedName>
</protein>
<dbReference type="InterPro" id="IPR029058">
    <property type="entry name" value="AB_hydrolase_fold"/>
</dbReference>
<feature type="domain" description="AB hydrolase-1" evidence="4">
    <location>
        <begin position="28"/>
        <end position="268"/>
    </location>
</feature>
<comment type="similarity">
    <text evidence="1">Belongs to the peptidase S33 family.</text>
</comment>
<accession>A0ABV9W6M3</accession>
<dbReference type="EMBL" id="JBHSIU010000046">
    <property type="protein sequence ID" value="MFC5002972.1"/>
    <property type="molecule type" value="Genomic_DNA"/>
</dbReference>
<dbReference type="Gene3D" id="3.40.50.1820">
    <property type="entry name" value="alpha/beta hydrolase"/>
    <property type="match status" value="1"/>
</dbReference>
<evidence type="ECO:0000313" key="6">
    <source>
        <dbReference type="Proteomes" id="UP001595912"/>
    </source>
</evidence>
<name>A0ABV9W6M3_9ACTN</name>
<keyword evidence="6" id="KW-1185">Reference proteome</keyword>
<dbReference type="PRINTS" id="PR00793">
    <property type="entry name" value="PROAMNOPTASE"/>
</dbReference>
<proteinExistence type="inferred from homology"/>
<dbReference type="InterPro" id="IPR050266">
    <property type="entry name" value="AB_hydrolase_sf"/>
</dbReference>
<dbReference type="InterPro" id="IPR002410">
    <property type="entry name" value="Peptidase_S33"/>
</dbReference>
<dbReference type="GO" id="GO:0016787">
    <property type="term" value="F:hydrolase activity"/>
    <property type="evidence" value="ECO:0007669"/>
    <property type="project" value="UniProtKB-KW"/>
</dbReference>
<dbReference type="Proteomes" id="UP001595912">
    <property type="component" value="Unassembled WGS sequence"/>
</dbReference>